<evidence type="ECO:0000256" key="1">
    <source>
        <dbReference type="ARBA" id="ARBA00004196"/>
    </source>
</evidence>
<dbReference type="PROSITE" id="PS51318">
    <property type="entry name" value="TAT"/>
    <property type="match status" value="1"/>
</dbReference>
<dbReference type="InterPro" id="IPR000914">
    <property type="entry name" value="SBP_5_dom"/>
</dbReference>
<dbReference type="AlphaFoldDB" id="A0A2M8P1P5"/>
<dbReference type="GO" id="GO:0015833">
    <property type="term" value="P:peptide transport"/>
    <property type="evidence" value="ECO:0007669"/>
    <property type="project" value="TreeGrafter"/>
</dbReference>
<dbReference type="PIRSF" id="PIRSF002741">
    <property type="entry name" value="MppA"/>
    <property type="match status" value="1"/>
</dbReference>
<dbReference type="InterPro" id="IPR030678">
    <property type="entry name" value="Peptide/Ni-bd"/>
</dbReference>
<evidence type="ECO:0000256" key="4">
    <source>
        <dbReference type="ARBA" id="ARBA00022729"/>
    </source>
</evidence>
<dbReference type="EMBL" id="PGTK01000003">
    <property type="protein sequence ID" value="PJF31469.1"/>
    <property type="molecule type" value="Genomic_DNA"/>
</dbReference>
<dbReference type="Gene3D" id="3.40.190.10">
    <property type="entry name" value="Periplasmic binding protein-like II"/>
    <property type="match status" value="1"/>
</dbReference>
<organism evidence="7 8">
    <name type="scientific">Candidatus Thermofonsia Clade 1 bacterium</name>
    <dbReference type="NCBI Taxonomy" id="2364210"/>
    <lineage>
        <taxon>Bacteria</taxon>
        <taxon>Bacillati</taxon>
        <taxon>Chloroflexota</taxon>
        <taxon>Candidatus Thermofontia</taxon>
        <taxon>Candidatus Thermofonsia Clade 1</taxon>
    </lineage>
</organism>
<comment type="subcellular location">
    <subcellularLocation>
        <location evidence="1">Cell envelope</location>
    </subcellularLocation>
</comment>
<evidence type="ECO:0000256" key="5">
    <source>
        <dbReference type="SAM" id="SignalP"/>
    </source>
</evidence>
<dbReference type="PANTHER" id="PTHR30290">
    <property type="entry name" value="PERIPLASMIC BINDING COMPONENT OF ABC TRANSPORTER"/>
    <property type="match status" value="1"/>
</dbReference>
<proteinExistence type="inferred from homology"/>
<dbReference type="PANTHER" id="PTHR30290:SF10">
    <property type="entry name" value="PERIPLASMIC OLIGOPEPTIDE-BINDING PROTEIN-RELATED"/>
    <property type="match status" value="1"/>
</dbReference>
<dbReference type="GO" id="GO:0043190">
    <property type="term" value="C:ATP-binding cassette (ABC) transporter complex"/>
    <property type="evidence" value="ECO:0007669"/>
    <property type="project" value="InterPro"/>
</dbReference>
<evidence type="ECO:0000313" key="7">
    <source>
        <dbReference type="EMBL" id="PJF31469.1"/>
    </source>
</evidence>
<evidence type="ECO:0000313" key="8">
    <source>
        <dbReference type="Proteomes" id="UP000228921"/>
    </source>
</evidence>
<dbReference type="CDD" id="cd08503">
    <property type="entry name" value="PBP2_NikA_DppA_OppA_like_17"/>
    <property type="match status" value="1"/>
</dbReference>
<reference evidence="7 8" key="1">
    <citation type="submission" date="2017-11" db="EMBL/GenBank/DDBJ databases">
        <title>Evolution of Phototrophy in the Chloroflexi Phylum Driven by Horizontal Gene Transfer.</title>
        <authorList>
            <person name="Ward L.M."/>
            <person name="Hemp J."/>
            <person name="Shih P.M."/>
            <person name="Mcglynn S.E."/>
            <person name="Fischer W."/>
        </authorList>
    </citation>
    <scope>NUCLEOTIDE SEQUENCE [LARGE SCALE GENOMIC DNA]</scope>
    <source>
        <strain evidence="7">CP2_2F</strain>
    </source>
</reference>
<dbReference type="Pfam" id="PF00496">
    <property type="entry name" value="SBP_bac_5"/>
    <property type="match status" value="1"/>
</dbReference>
<keyword evidence="3" id="KW-0813">Transport</keyword>
<protein>
    <submittedName>
        <fullName evidence="7">4-phytase</fullName>
    </submittedName>
</protein>
<dbReference type="Gene3D" id="3.10.105.10">
    <property type="entry name" value="Dipeptide-binding Protein, Domain 3"/>
    <property type="match status" value="1"/>
</dbReference>
<dbReference type="GO" id="GO:1904680">
    <property type="term" value="F:peptide transmembrane transporter activity"/>
    <property type="evidence" value="ECO:0007669"/>
    <property type="project" value="TreeGrafter"/>
</dbReference>
<comment type="caution">
    <text evidence="7">The sequence shown here is derived from an EMBL/GenBank/DDBJ whole genome shotgun (WGS) entry which is preliminary data.</text>
</comment>
<dbReference type="GO" id="GO:0042597">
    <property type="term" value="C:periplasmic space"/>
    <property type="evidence" value="ECO:0007669"/>
    <property type="project" value="UniProtKB-ARBA"/>
</dbReference>
<dbReference type="SUPFAM" id="SSF53850">
    <property type="entry name" value="Periplasmic binding protein-like II"/>
    <property type="match status" value="1"/>
</dbReference>
<dbReference type="InterPro" id="IPR039424">
    <property type="entry name" value="SBP_5"/>
</dbReference>
<feature type="signal peptide" evidence="5">
    <location>
        <begin position="1"/>
        <end position="34"/>
    </location>
</feature>
<feature type="domain" description="Solute-binding protein family 5" evidence="6">
    <location>
        <begin position="94"/>
        <end position="441"/>
    </location>
</feature>
<dbReference type="InterPro" id="IPR019546">
    <property type="entry name" value="TAT_signal_bac_arc"/>
</dbReference>
<gene>
    <name evidence="7" type="ORF">CUN51_03840</name>
</gene>
<sequence length="526" mass="58050">MRESSRKISRRRFLSLTAAAAGAALFYRPSPASAQAPILSPHSLRPVAARSGVIRVGWEPVRRLDPAFASSDSEISFLTAVYDYLVDVTTTDAVAPRLARTWQVSEDGREYTFNLVPNAKFHDGKPLTAEDVIYSFNRLRDPAVGSPKISLFDNLESISAPDDLTVVFTLKTTEPDFIYSITDNSAVIVRAGATNFDTEFIGTGPFKVERYIPEDRTIFVANEEYWQIGLPYAAGMEHRYLDSNAAIEALRGGELDVVLRMPNARFVALQNDPNLQTVTFATSGHDALRLRMDSPPGNDPRVRRALKMATNREEINAFAQLGLGSQGRDAPIGEFFAEYFDPNSPLPPYDPEGARALLAEAGYPNLTFELFVPNTGTRPDFAIVIKDQWAKAGITVNINLVDEATYYGDDGWLEVQLGITGWGARPSPQQYLDFSLKSDGKWNESRIADPELDALIVKAGTSVDRAERIAAYKAIQRKLAEDGPLIIPYFFPTVGAARKAWDFEGGFAVQAFPGRTNFTRARQASS</sequence>
<dbReference type="GO" id="GO:0030313">
    <property type="term" value="C:cell envelope"/>
    <property type="evidence" value="ECO:0007669"/>
    <property type="project" value="UniProtKB-SubCell"/>
</dbReference>
<evidence type="ECO:0000259" key="6">
    <source>
        <dbReference type="Pfam" id="PF00496"/>
    </source>
</evidence>
<evidence type="ECO:0000256" key="2">
    <source>
        <dbReference type="ARBA" id="ARBA00005695"/>
    </source>
</evidence>
<dbReference type="NCBIfam" id="TIGR01409">
    <property type="entry name" value="TAT_signal_seq"/>
    <property type="match status" value="1"/>
</dbReference>
<keyword evidence="4 5" id="KW-0732">Signal</keyword>
<feature type="chain" id="PRO_5014948288" evidence="5">
    <location>
        <begin position="35"/>
        <end position="526"/>
    </location>
</feature>
<dbReference type="Proteomes" id="UP000228921">
    <property type="component" value="Unassembled WGS sequence"/>
</dbReference>
<accession>A0A2M8P1P5</accession>
<evidence type="ECO:0000256" key="3">
    <source>
        <dbReference type="ARBA" id="ARBA00022448"/>
    </source>
</evidence>
<comment type="similarity">
    <text evidence="2">Belongs to the bacterial solute-binding protein 5 family.</text>
</comment>
<dbReference type="InterPro" id="IPR006311">
    <property type="entry name" value="TAT_signal"/>
</dbReference>
<name>A0A2M8P1P5_9CHLR</name>